<proteinExistence type="predicted"/>
<sequence>CLSPLSGLLPSIIHHATTADAAAGNSGGRSAEIRRLSQQASLSNTARSQSAPAPPPFPHLSPAAITVCVDMLPAAAACCGRRCPFHRVLPLLTPNLPLCLMGPIPGPHPHPTRTRST</sequence>
<dbReference type="AlphaFoldDB" id="A0A8J4G9I7"/>
<feature type="non-terminal residue" evidence="2">
    <location>
        <position position="1"/>
    </location>
</feature>
<accession>A0A8J4G9I7</accession>
<comment type="caution">
    <text evidence="2">The sequence shown here is derived from an EMBL/GenBank/DDBJ whole genome shotgun (WGS) entry which is preliminary data.</text>
</comment>
<evidence type="ECO:0000256" key="1">
    <source>
        <dbReference type="SAM" id="MobiDB-lite"/>
    </source>
</evidence>
<reference evidence="2" key="1">
    <citation type="journal article" date="2021" name="Proc. Natl. Acad. Sci. U.S.A.">
        <title>Three genomes in the algal genus Volvox reveal the fate of a haploid sex-determining region after a transition to homothallism.</title>
        <authorList>
            <person name="Yamamoto K."/>
            <person name="Hamaji T."/>
            <person name="Kawai-Toyooka H."/>
            <person name="Matsuzaki R."/>
            <person name="Takahashi F."/>
            <person name="Nishimura Y."/>
            <person name="Kawachi M."/>
            <person name="Noguchi H."/>
            <person name="Minakuchi Y."/>
            <person name="Umen J.G."/>
            <person name="Toyoda A."/>
            <person name="Nozaki H."/>
        </authorList>
    </citation>
    <scope>NUCLEOTIDE SEQUENCE</scope>
    <source>
        <strain evidence="2">NIES-3785</strain>
    </source>
</reference>
<feature type="non-terminal residue" evidence="2">
    <location>
        <position position="117"/>
    </location>
</feature>
<dbReference type="Proteomes" id="UP000722791">
    <property type="component" value="Unassembled WGS sequence"/>
</dbReference>
<organism evidence="2 3">
    <name type="scientific">Volvox reticuliferus</name>
    <dbReference type="NCBI Taxonomy" id="1737510"/>
    <lineage>
        <taxon>Eukaryota</taxon>
        <taxon>Viridiplantae</taxon>
        <taxon>Chlorophyta</taxon>
        <taxon>core chlorophytes</taxon>
        <taxon>Chlorophyceae</taxon>
        <taxon>CS clade</taxon>
        <taxon>Chlamydomonadales</taxon>
        <taxon>Volvocaceae</taxon>
        <taxon>Volvox</taxon>
    </lineage>
</organism>
<evidence type="ECO:0000313" key="2">
    <source>
        <dbReference type="EMBL" id="GIM02585.1"/>
    </source>
</evidence>
<feature type="region of interest" description="Disordered" evidence="1">
    <location>
        <begin position="20"/>
        <end position="57"/>
    </location>
</feature>
<evidence type="ECO:0000313" key="3">
    <source>
        <dbReference type="Proteomes" id="UP000722791"/>
    </source>
</evidence>
<name>A0A8J4G9I7_9CHLO</name>
<gene>
    <name evidence="2" type="ORF">Vretimale_7468</name>
</gene>
<dbReference type="EMBL" id="BNCQ01000012">
    <property type="protein sequence ID" value="GIM02585.1"/>
    <property type="molecule type" value="Genomic_DNA"/>
</dbReference>
<feature type="compositionally biased region" description="Polar residues" evidence="1">
    <location>
        <begin position="36"/>
        <end position="45"/>
    </location>
</feature>
<protein>
    <submittedName>
        <fullName evidence="2">Uncharacterized protein</fullName>
    </submittedName>
</protein>